<evidence type="ECO:0000313" key="2">
    <source>
        <dbReference type="EMBL" id="APD72647.1"/>
    </source>
</evidence>
<feature type="region of interest" description="Disordered" evidence="1">
    <location>
        <begin position="167"/>
        <end position="189"/>
    </location>
</feature>
<feature type="region of interest" description="Disordered" evidence="1">
    <location>
        <begin position="405"/>
        <end position="443"/>
    </location>
</feature>
<accession>A0A1J0R481</accession>
<dbReference type="EMBL" id="KX698691">
    <property type="protein sequence ID" value="APD72647.1"/>
    <property type="molecule type" value="Genomic_DNA"/>
</dbReference>
<sequence>MANCSAFLQVKVSIVVLEFCGLVRHCTSLHGPAKQATTPCTAATQLSELAHNSAAILDTVMDKVTQLQLEEQKLRPAALSFSEPTKSAAITLAATWEQRALTLSRKLKQKLPAVTDGVAAVSRLSGSAKTLSELATLQLEDINKITANTFATISSTKIKFKVAPKKHGACNKGNEQREEKSEGTTTKPANADEISVVTAEVPAEQTTAGNALSICGHSSTTGPITGPDSCKNAQGTNIGIKGGIVLKITTAQTHIAPTPSGDKAYTAVSAGTKIPSDKTHAAELKLVSAMITAARELETATALPDPNADYDDTNLKDTIAKTLGGAETTATKAELKPVVDRAAKELFGEKGETITATMPKSVKGFKPWKAAIGDERKPLDSISDPDVLYKAAIYYTVKNFIDDQEQKKKNQANPSCPTNAEKPAEEPKKTADECKKHTTAEDCKKEKGCDFDEKKDPKCFPKAETDKKDEKSFCSNVRVSVPQVFAAFVALLF</sequence>
<feature type="compositionally biased region" description="Basic and acidic residues" evidence="1">
    <location>
        <begin position="422"/>
        <end position="443"/>
    </location>
</feature>
<dbReference type="VEuPathDB" id="TriTrypDB:Tb927.11.20240"/>
<organism evidence="2">
    <name type="scientific">Trypanosoma brucei</name>
    <dbReference type="NCBI Taxonomy" id="5691"/>
    <lineage>
        <taxon>Eukaryota</taxon>
        <taxon>Discoba</taxon>
        <taxon>Euglenozoa</taxon>
        <taxon>Kinetoplastea</taxon>
        <taxon>Metakinetoplastina</taxon>
        <taxon>Trypanosomatida</taxon>
        <taxon>Trypanosomatidae</taxon>
        <taxon>Trypanosoma</taxon>
    </lineage>
</organism>
<feature type="region of interest" description="Disordered" evidence="1">
    <location>
        <begin position="448"/>
        <end position="467"/>
    </location>
</feature>
<dbReference type="VEuPathDB" id="TriTrypDB:Tb427_000104800"/>
<reference evidence="2" key="1">
    <citation type="submission" date="2016-08" db="EMBL/GenBank/DDBJ databases">
        <title>VSG repertoire of Trypanosoma brucei EATRO 1125.</title>
        <authorList>
            <person name="Cross G.A."/>
        </authorList>
    </citation>
    <scope>NUCLEOTIDE SEQUENCE</scope>
    <source>
        <strain evidence="2">EATRO 1125</strain>
    </source>
</reference>
<protein>
    <submittedName>
        <fullName evidence="2">Variant surface glycoprotein 1125.285</fullName>
    </submittedName>
</protein>
<dbReference type="AlphaFoldDB" id="A0A1J0R481"/>
<proteinExistence type="predicted"/>
<dbReference type="SUPFAM" id="SSF58087">
    <property type="entry name" value="Variant surface glycoprotein (N-terminal domain)"/>
    <property type="match status" value="1"/>
</dbReference>
<evidence type="ECO:0000256" key="1">
    <source>
        <dbReference type="SAM" id="MobiDB-lite"/>
    </source>
</evidence>
<name>A0A1J0R481_9TRYP</name>